<dbReference type="PROSITE" id="PS51257">
    <property type="entry name" value="PROKAR_LIPOPROTEIN"/>
    <property type="match status" value="1"/>
</dbReference>
<keyword evidence="4" id="KW-1185">Reference proteome</keyword>
<gene>
    <name evidence="3" type="ORF">EVOR1521_LOCUS24340</name>
</gene>
<evidence type="ECO:0000256" key="2">
    <source>
        <dbReference type="SAM" id="SignalP"/>
    </source>
</evidence>
<name>A0AA36J9U0_9DINO</name>
<proteinExistence type="predicted"/>
<accession>A0AA36J9U0</accession>
<feature type="transmembrane region" description="Helical" evidence="1">
    <location>
        <begin position="66"/>
        <end position="89"/>
    </location>
</feature>
<keyword evidence="2" id="KW-0732">Signal</keyword>
<dbReference type="Proteomes" id="UP001178507">
    <property type="component" value="Unassembled WGS sequence"/>
</dbReference>
<keyword evidence="1" id="KW-0812">Transmembrane</keyword>
<dbReference type="EMBL" id="CAUJNA010003401">
    <property type="protein sequence ID" value="CAJ1401131.1"/>
    <property type="molecule type" value="Genomic_DNA"/>
</dbReference>
<protein>
    <submittedName>
        <fullName evidence="3">Uncharacterized protein</fullName>
    </submittedName>
</protein>
<keyword evidence="1" id="KW-0472">Membrane</keyword>
<evidence type="ECO:0000313" key="3">
    <source>
        <dbReference type="EMBL" id="CAJ1401131.1"/>
    </source>
</evidence>
<evidence type="ECO:0000313" key="4">
    <source>
        <dbReference type="Proteomes" id="UP001178507"/>
    </source>
</evidence>
<feature type="signal peptide" evidence="2">
    <location>
        <begin position="1"/>
        <end position="24"/>
    </location>
</feature>
<dbReference type="AlphaFoldDB" id="A0AA36J9U0"/>
<sequence>MARAVLAVCMLAAVACCVLRSSWAFIPGREPVRSDAVVAAAGAAVAASMPQHAEAFVYKGKEYFDVFYGIDPLAWASCGFAIVYFGAALKNAAQKYNKPVGQAPPKVGGFVGKEVENREPPYKA</sequence>
<keyword evidence="1" id="KW-1133">Transmembrane helix</keyword>
<evidence type="ECO:0000256" key="1">
    <source>
        <dbReference type="SAM" id="Phobius"/>
    </source>
</evidence>
<comment type="caution">
    <text evidence="3">The sequence shown here is derived from an EMBL/GenBank/DDBJ whole genome shotgun (WGS) entry which is preliminary data.</text>
</comment>
<organism evidence="3 4">
    <name type="scientific">Effrenium voratum</name>
    <dbReference type="NCBI Taxonomy" id="2562239"/>
    <lineage>
        <taxon>Eukaryota</taxon>
        <taxon>Sar</taxon>
        <taxon>Alveolata</taxon>
        <taxon>Dinophyceae</taxon>
        <taxon>Suessiales</taxon>
        <taxon>Symbiodiniaceae</taxon>
        <taxon>Effrenium</taxon>
    </lineage>
</organism>
<reference evidence="3" key="1">
    <citation type="submission" date="2023-08" db="EMBL/GenBank/DDBJ databases">
        <authorList>
            <person name="Chen Y."/>
            <person name="Shah S."/>
            <person name="Dougan E. K."/>
            <person name="Thang M."/>
            <person name="Chan C."/>
        </authorList>
    </citation>
    <scope>NUCLEOTIDE SEQUENCE</scope>
</reference>
<feature type="chain" id="PRO_5041219547" evidence="2">
    <location>
        <begin position="25"/>
        <end position="124"/>
    </location>
</feature>